<evidence type="ECO:0000256" key="1">
    <source>
        <dbReference type="ARBA" id="ARBA00001974"/>
    </source>
</evidence>
<dbReference type="PANTHER" id="PTHR47354">
    <property type="entry name" value="NADH OXIDOREDUCTASE HCR"/>
    <property type="match status" value="1"/>
</dbReference>
<dbReference type="RefSeq" id="WP_351960829.1">
    <property type="nucleotide sequence ID" value="NZ_JBEOZM010000022.1"/>
</dbReference>
<comment type="caution">
    <text evidence="2">The sequence shown here is derived from an EMBL/GenBank/DDBJ whole genome shotgun (WGS) entry which is preliminary data.</text>
</comment>
<dbReference type="Proteomes" id="UP001490365">
    <property type="component" value="Unassembled WGS sequence"/>
</dbReference>
<proteinExistence type="predicted"/>
<accession>A0ABV1TR67</accession>
<dbReference type="EMBL" id="JBEOZM010000022">
    <property type="protein sequence ID" value="MER6272512.1"/>
    <property type="molecule type" value="Genomic_DNA"/>
</dbReference>
<dbReference type="SUPFAM" id="SSF52343">
    <property type="entry name" value="Ferredoxin reductase-like, C-terminal NADP-linked domain"/>
    <property type="match status" value="1"/>
</dbReference>
<comment type="cofactor">
    <cofactor evidence="1">
        <name>FAD</name>
        <dbReference type="ChEBI" id="CHEBI:57692"/>
    </cofactor>
</comment>
<keyword evidence="3" id="KW-1185">Reference proteome</keyword>
<evidence type="ECO:0000313" key="2">
    <source>
        <dbReference type="EMBL" id="MER6272512.1"/>
    </source>
</evidence>
<evidence type="ECO:0000313" key="3">
    <source>
        <dbReference type="Proteomes" id="UP001490365"/>
    </source>
</evidence>
<dbReference type="InterPro" id="IPR039261">
    <property type="entry name" value="FNR_nucleotide-bd"/>
</dbReference>
<gene>
    <name evidence="2" type="ORF">ABT211_35360</name>
</gene>
<protein>
    <submittedName>
        <fullName evidence="2">Uncharacterized protein</fullName>
    </submittedName>
</protein>
<reference evidence="2 3" key="1">
    <citation type="submission" date="2024-06" db="EMBL/GenBank/DDBJ databases">
        <title>The Natural Products Discovery Center: Release of the First 8490 Sequenced Strains for Exploring Actinobacteria Biosynthetic Diversity.</title>
        <authorList>
            <person name="Kalkreuter E."/>
            <person name="Kautsar S.A."/>
            <person name="Yang D."/>
            <person name="Bader C.D."/>
            <person name="Teijaro C.N."/>
            <person name="Fluegel L."/>
            <person name="Davis C.M."/>
            <person name="Simpson J.R."/>
            <person name="Lauterbach L."/>
            <person name="Steele A.D."/>
            <person name="Gui C."/>
            <person name="Meng S."/>
            <person name="Li G."/>
            <person name="Viehrig K."/>
            <person name="Ye F."/>
            <person name="Su P."/>
            <person name="Kiefer A.F."/>
            <person name="Nichols A."/>
            <person name="Cepeda A.J."/>
            <person name="Yan W."/>
            <person name="Fan B."/>
            <person name="Jiang Y."/>
            <person name="Adhikari A."/>
            <person name="Zheng C.-J."/>
            <person name="Schuster L."/>
            <person name="Cowan T.M."/>
            <person name="Smanski M.J."/>
            <person name="Chevrette M.G."/>
            <person name="De Carvalho L.P.S."/>
            <person name="Shen B."/>
        </authorList>
    </citation>
    <scope>NUCLEOTIDE SEQUENCE [LARGE SCALE GENOMIC DNA]</scope>
    <source>
        <strain evidence="2 3">NPDC001694</strain>
    </source>
</reference>
<organism evidence="2 3">
    <name type="scientific">Streptomyces sp. 900105755</name>
    <dbReference type="NCBI Taxonomy" id="3154389"/>
    <lineage>
        <taxon>Bacteria</taxon>
        <taxon>Bacillati</taxon>
        <taxon>Actinomycetota</taxon>
        <taxon>Actinomycetes</taxon>
        <taxon>Kitasatosporales</taxon>
        <taxon>Streptomycetaceae</taxon>
        <taxon>Streptomyces</taxon>
    </lineage>
</organism>
<sequence>MEAPGWRNYTISRAGDRPAGITAEYRERGVVSLWPAALRETEQVLVTGPFGDAVIATEEDRALLVRTAGIGITSALAMDHTLAGARSKRPVDFVHVVRDLGSLPHREKLQQAVRRLRRGRLHLLALNPVAPRLAWPPVLVDEFGQHLSIAEP</sequence>
<dbReference type="InterPro" id="IPR050415">
    <property type="entry name" value="MRET"/>
</dbReference>
<name>A0ABV1TR67_9ACTN</name>
<dbReference type="PANTHER" id="PTHR47354:SF5">
    <property type="entry name" value="PROTEIN RFBI"/>
    <property type="match status" value="1"/>
</dbReference>
<dbReference type="Gene3D" id="3.40.50.80">
    <property type="entry name" value="Nucleotide-binding domain of ferredoxin-NADP reductase (FNR) module"/>
    <property type="match status" value="1"/>
</dbReference>